<dbReference type="STRING" id="659014.SAMN04487996_13143"/>
<dbReference type="AlphaFoldDB" id="A0A1G8ANY4"/>
<feature type="transmembrane region" description="Helical" evidence="3">
    <location>
        <begin position="794"/>
        <end position="812"/>
    </location>
</feature>
<dbReference type="SMART" id="SM00421">
    <property type="entry name" value="HTH_LUXR"/>
    <property type="match status" value="1"/>
</dbReference>
<dbReference type="Pfam" id="PF00196">
    <property type="entry name" value="GerE"/>
    <property type="match status" value="1"/>
</dbReference>
<dbReference type="Pfam" id="PF07495">
    <property type="entry name" value="Y_Y_Y"/>
    <property type="match status" value="1"/>
</dbReference>
<evidence type="ECO:0000256" key="3">
    <source>
        <dbReference type="SAM" id="Phobius"/>
    </source>
</evidence>
<sequence length="1012" mass="114869">MVRHYVNPLISVLQSRNMIHIAVFLFLVLFVQRLYAQNTIGLPEVVNYSKQTYHAGTQNWAIRQGRNGVMYFANNEGLLTFDGIYWRTYPLPNKTKVRSLEIGADNRIYIGGENEFGYFTPDKRGVLHYVSLRNLVHERDRSFADIWNVAVLNGSVFFRASNRIFVYEDNAVSVFSGGSHWRFMGVCNGIAVAQDAASGLLRYDNGRWVPWITAGELPSEYLTTSLLSVDKEHALLVTMDAGLYRLSGDRATRLQSAFIDQVKSERIYAATRVNEKLIALATSLGGCYIVTNEGEFVHRFARADGLQNNNVLSVFRDRDKNLWLGLDNGIDFIAYDNAIKTMYPAATKDEAGYASLIHKGRLYVGTSNGLYSVAVGQFSDLSYVKGTFSFVAHSRGQVWGLSEINGKLLMAHHEGIFEVEGNQARPVEKRNGFWGFLPLSRIYPVTKVAVGNYNGINFLEYNGSTFRPVGRVEGFDVAARFLSTDAREENVIWTSHPYRGVYKVTLPDSEHSSGDPSGGDPSGGVPSGGAPSQARLYTHKDGLPLSLNHNYIYKVKNKILVATEKGIYEYNAATDRFTASAYYNGIFQNLGVRYLKEDQAGNVWFVRGKELGVVDMSGGSPKIIFLPEINHKMVSGFEYIHPLNEENILIGGEKGIYHINYKKYKQNKSRIAVQISAMRSFGTDSLLFGGYFGEINDLKKQTDEQIPRITNRLNSVGFEFSSTLFSQQSSIEYAYFLEGFDSNWSNWSARSAKEYTHLPPGHYTFKVKARNNFGSESEAAGYSFVILPPWYQSIWAYLAYGVLILGLAWLFYKWQEKRFLQQQQMHLEEQKRLQYLHQLELEKNEKEIIKLKNEKLEAEILHKNTDLATSAMHLVQKAELLSKLKTDLVKITKSAEDDKINDDLKKMIKVVGDENKVDKDWGQFSKHFDSVHSNFLIALKEKYPNLTANELKMAAYLRMNLSSKEIAQLMNISLRGVEVSRYRLRKKLQLPTDVNMFNFFLGFHLDESKEKA</sequence>
<dbReference type="Gene3D" id="1.10.10.10">
    <property type="entry name" value="Winged helix-like DNA-binding domain superfamily/Winged helix DNA-binding domain"/>
    <property type="match status" value="1"/>
</dbReference>
<keyword evidence="3" id="KW-0472">Membrane</keyword>
<accession>A0A1G8ANY4</accession>
<reference evidence="6" key="1">
    <citation type="submission" date="2016-10" db="EMBL/GenBank/DDBJ databases">
        <authorList>
            <person name="Varghese N."/>
            <person name="Submissions S."/>
        </authorList>
    </citation>
    <scope>NUCLEOTIDE SEQUENCE [LARGE SCALE GENOMIC DNA]</scope>
    <source>
        <strain evidence="6">DSM 25329</strain>
    </source>
</reference>
<dbReference type="Pfam" id="PF07494">
    <property type="entry name" value="Reg_prop"/>
    <property type="match status" value="1"/>
</dbReference>
<dbReference type="Proteomes" id="UP000198748">
    <property type="component" value="Unassembled WGS sequence"/>
</dbReference>
<evidence type="ECO:0000313" key="5">
    <source>
        <dbReference type="EMBL" id="SDH22711.1"/>
    </source>
</evidence>
<dbReference type="Gene3D" id="2.130.10.10">
    <property type="entry name" value="YVTN repeat-like/Quinoprotein amine dehydrogenase"/>
    <property type="match status" value="1"/>
</dbReference>
<dbReference type="EMBL" id="FNAN01000031">
    <property type="protein sequence ID" value="SDH22711.1"/>
    <property type="molecule type" value="Genomic_DNA"/>
</dbReference>
<dbReference type="InterPro" id="IPR011110">
    <property type="entry name" value="Reg_prop"/>
</dbReference>
<keyword evidence="1" id="KW-0597">Phosphoprotein</keyword>
<dbReference type="InterPro" id="IPR000792">
    <property type="entry name" value="Tscrpt_reg_LuxR_C"/>
</dbReference>
<feature type="compositionally biased region" description="Gly residues" evidence="2">
    <location>
        <begin position="516"/>
        <end position="527"/>
    </location>
</feature>
<dbReference type="InterPro" id="IPR015943">
    <property type="entry name" value="WD40/YVTN_repeat-like_dom_sf"/>
</dbReference>
<keyword evidence="3" id="KW-0812">Transmembrane</keyword>
<protein>
    <submittedName>
        <fullName evidence="5">Two component regulator propeller</fullName>
    </submittedName>
</protein>
<organism evidence="5 6">
    <name type="scientific">Dyadobacter soli</name>
    <dbReference type="NCBI Taxonomy" id="659014"/>
    <lineage>
        <taxon>Bacteria</taxon>
        <taxon>Pseudomonadati</taxon>
        <taxon>Bacteroidota</taxon>
        <taxon>Cytophagia</taxon>
        <taxon>Cytophagales</taxon>
        <taxon>Spirosomataceae</taxon>
        <taxon>Dyadobacter</taxon>
    </lineage>
</organism>
<dbReference type="InterPro" id="IPR011123">
    <property type="entry name" value="Y_Y_Y"/>
</dbReference>
<evidence type="ECO:0000313" key="6">
    <source>
        <dbReference type="Proteomes" id="UP000198748"/>
    </source>
</evidence>
<name>A0A1G8ANY4_9BACT</name>
<dbReference type="GO" id="GO:0006355">
    <property type="term" value="P:regulation of DNA-templated transcription"/>
    <property type="evidence" value="ECO:0007669"/>
    <property type="project" value="InterPro"/>
</dbReference>
<keyword evidence="3" id="KW-1133">Transmembrane helix</keyword>
<dbReference type="Gene3D" id="2.60.40.10">
    <property type="entry name" value="Immunoglobulins"/>
    <property type="match status" value="1"/>
</dbReference>
<dbReference type="SUPFAM" id="SSF46894">
    <property type="entry name" value="C-terminal effector domain of the bipartite response regulators"/>
    <property type="match status" value="1"/>
</dbReference>
<evidence type="ECO:0000256" key="2">
    <source>
        <dbReference type="SAM" id="MobiDB-lite"/>
    </source>
</evidence>
<dbReference type="GO" id="GO:0003677">
    <property type="term" value="F:DNA binding"/>
    <property type="evidence" value="ECO:0007669"/>
    <property type="project" value="InterPro"/>
</dbReference>
<dbReference type="InterPro" id="IPR036388">
    <property type="entry name" value="WH-like_DNA-bd_sf"/>
</dbReference>
<feature type="domain" description="HTH luxR-type" evidence="4">
    <location>
        <begin position="943"/>
        <end position="1000"/>
    </location>
</feature>
<dbReference type="PANTHER" id="PTHR43547">
    <property type="entry name" value="TWO-COMPONENT HISTIDINE KINASE"/>
    <property type="match status" value="1"/>
</dbReference>
<gene>
    <name evidence="5" type="ORF">SAMN04487996_13143</name>
</gene>
<dbReference type="SUPFAM" id="SSF63829">
    <property type="entry name" value="Calcium-dependent phosphotriesterase"/>
    <property type="match status" value="1"/>
</dbReference>
<evidence type="ECO:0000256" key="1">
    <source>
        <dbReference type="ARBA" id="ARBA00022553"/>
    </source>
</evidence>
<dbReference type="GO" id="GO:0000155">
    <property type="term" value="F:phosphorelay sensor kinase activity"/>
    <property type="evidence" value="ECO:0007669"/>
    <property type="project" value="TreeGrafter"/>
</dbReference>
<evidence type="ECO:0000259" key="4">
    <source>
        <dbReference type="SMART" id="SM00421"/>
    </source>
</evidence>
<dbReference type="PANTHER" id="PTHR43547:SF2">
    <property type="entry name" value="HYBRID SIGNAL TRANSDUCTION HISTIDINE KINASE C"/>
    <property type="match status" value="1"/>
</dbReference>
<keyword evidence="6" id="KW-1185">Reference proteome</keyword>
<dbReference type="InterPro" id="IPR013783">
    <property type="entry name" value="Ig-like_fold"/>
</dbReference>
<proteinExistence type="predicted"/>
<dbReference type="InterPro" id="IPR016032">
    <property type="entry name" value="Sig_transdc_resp-reg_C-effctor"/>
</dbReference>
<feature type="region of interest" description="Disordered" evidence="2">
    <location>
        <begin position="505"/>
        <end position="533"/>
    </location>
</feature>